<keyword evidence="3 10" id="KW-0479">Metal-binding</keyword>
<reference evidence="12" key="1">
    <citation type="journal article" date="2019" name="Int. J. Syst. Evol. Microbiol.">
        <title>The Global Catalogue of Microorganisms (GCM) 10K type strain sequencing project: providing services to taxonomists for standard genome sequencing and annotation.</title>
        <authorList>
            <consortium name="The Broad Institute Genomics Platform"/>
            <consortium name="The Broad Institute Genome Sequencing Center for Infectious Disease"/>
            <person name="Wu L."/>
            <person name="Ma J."/>
        </authorList>
    </citation>
    <scope>NUCLEOTIDE SEQUENCE [LARGE SCALE GENOMIC DNA]</scope>
    <source>
        <strain evidence="12">JCM 17388</strain>
    </source>
</reference>
<gene>
    <name evidence="10 11" type="primary">queC</name>
    <name evidence="11" type="ORF">GCM10022252_47990</name>
</gene>
<evidence type="ECO:0000313" key="12">
    <source>
        <dbReference type="Proteomes" id="UP001501251"/>
    </source>
</evidence>
<comment type="cofactor">
    <cofactor evidence="10">
        <name>Zn(2+)</name>
        <dbReference type="ChEBI" id="CHEBI:29105"/>
    </cofactor>
    <text evidence="10">Binds 1 zinc ion per subunit.</text>
</comment>
<evidence type="ECO:0000256" key="7">
    <source>
        <dbReference type="ARBA" id="ARBA00037993"/>
    </source>
</evidence>
<comment type="function">
    <text evidence="10">Catalyzes the ATP-dependent conversion of 7-carboxy-7-deazaguanine (CDG) to 7-cyano-7-deazaguanine (preQ(0)).</text>
</comment>
<keyword evidence="6 10" id="KW-0067">ATP-binding</keyword>
<protein>
    <recommendedName>
        <fullName evidence="8 10">7-cyano-7-deazaguanine synthase</fullName>
        <ecNumber evidence="8 10">6.3.4.20</ecNumber>
    </recommendedName>
    <alternativeName>
        <fullName evidence="10">7-cyano-7-carbaguanine synthase</fullName>
    </alternativeName>
    <alternativeName>
        <fullName evidence="10">PreQ(0) synthase</fullName>
    </alternativeName>
    <alternativeName>
        <fullName evidence="10">Queuosine biosynthesis protein QueC</fullName>
    </alternativeName>
</protein>
<evidence type="ECO:0000313" key="11">
    <source>
        <dbReference type="EMBL" id="GAA4198103.1"/>
    </source>
</evidence>
<keyword evidence="12" id="KW-1185">Reference proteome</keyword>
<organism evidence="11 12">
    <name type="scientific">Streptosporangium oxazolinicum</name>
    <dbReference type="NCBI Taxonomy" id="909287"/>
    <lineage>
        <taxon>Bacteria</taxon>
        <taxon>Bacillati</taxon>
        <taxon>Actinomycetota</taxon>
        <taxon>Actinomycetes</taxon>
        <taxon>Streptosporangiales</taxon>
        <taxon>Streptosporangiaceae</taxon>
        <taxon>Streptosporangium</taxon>
    </lineage>
</organism>
<accession>A0ABP8B679</accession>
<evidence type="ECO:0000256" key="8">
    <source>
        <dbReference type="ARBA" id="ARBA00039149"/>
    </source>
</evidence>
<dbReference type="InterPro" id="IPR018317">
    <property type="entry name" value="QueC"/>
</dbReference>
<name>A0ABP8B679_9ACTN</name>
<keyword evidence="4 10" id="KW-0547">Nucleotide-binding</keyword>
<comment type="pathway">
    <text evidence="1 10">Purine metabolism; 7-cyano-7-deazaguanine biosynthesis.</text>
</comment>
<dbReference type="Pfam" id="PF06508">
    <property type="entry name" value="QueC"/>
    <property type="match status" value="1"/>
</dbReference>
<evidence type="ECO:0000256" key="3">
    <source>
        <dbReference type="ARBA" id="ARBA00022723"/>
    </source>
</evidence>
<dbReference type="NCBIfam" id="TIGR00364">
    <property type="entry name" value="7-cyano-7-deazaguanine synthase QueC"/>
    <property type="match status" value="1"/>
</dbReference>
<dbReference type="PANTHER" id="PTHR42914">
    <property type="entry name" value="7-CYANO-7-DEAZAGUANINE SYNTHASE"/>
    <property type="match status" value="1"/>
</dbReference>
<dbReference type="InterPro" id="IPR014729">
    <property type="entry name" value="Rossmann-like_a/b/a_fold"/>
</dbReference>
<evidence type="ECO:0000256" key="9">
    <source>
        <dbReference type="ARBA" id="ARBA00047890"/>
    </source>
</evidence>
<keyword evidence="10" id="KW-0671">Queuosine biosynthesis</keyword>
<feature type="binding site" evidence="10">
    <location>
        <position position="202"/>
    </location>
    <ligand>
        <name>Zn(2+)</name>
        <dbReference type="ChEBI" id="CHEBI:29105"/>
    </ligand>
</feature>
<evidence type="ECO:0000256" key="1">
    <source>
        <dbReference type="ARBA" id="ARBA00005061"/>
    </source>
</evidence>
<feature type="binding site" evidence="10">
    <location>
        <begin position="11"/>
        <end position="21"/>
    </location>
    <ligand>
        <name>ATP</name>
        <dbReference type="ChEBI" id="CHEBI:30616"/>
    </ligand>
</feature>
<dbReference type="PANTHER" id="PTHR42914:SF1">
    <property type="entry name" value="7-CYANO-7-DEAZAGUANINE SYNTHASE"/>
    <property type="match status" value="1"/>
</dbReference>
<keyword evidence="2 10" id="KW-0436">Ligase</keyword>
<dbReference type="SUPFAM" id="SSF52402">
    <property type="entry name" value="Adenine nucleotide alpha hydrolases-like"/>
    <property type="match status" value="1"/>
</dbReference>
<evidence type="ECO:0000256" key="4">
    <source>
        <dbReference type="ARBA" id="ARBA00022741"/>
    </source>
</evidence>
<dbReference type="Proteomes" id="UP001501251">
    <property type="component" value="Unassembled WGS sequence"/>
</dbReference>
<comment type="similarity">
    <text evidence="7 10">Belongs to the QueC family.</text>
</comment>
<feature type="binding site" evidence="10">
    <location>
        <position position="199"/>
    </location>
    <ligand>
        <name>Zn(2+)</name>
        <dbReference type="ChEBI" id="CHEBI:29105"/>
    </ligand>
</feature>
<evidence type="ECO:0000256" key="6">
    <source>
        <dbReference type="ARBA" id="ARBA00022840"/>
    </source>
</evidence>
<proteinExistence type="inferred from homology"/>
<evidence type="ECO:0000256" key="10">
    <source>
        <dbReference type="HAMAP-Rule" id="MF_01633"/>
    </source>
</evidence>
<dbReference type="CDD" id="cd01995">
    <property type="entry name" value="QueC-like"/>
    <property type="match status" value="1"/>
</dbReference>
<evidence type="ECO:0000256" key="2">
    <source>
        <dbReference type="ARBA" id="ARBA00022598"/>
    </source>
</evidence>
<dbReference type="EC" id="6.3.4.20" evidence="8 10"/>
<feature type="binding site" evidence="10">
    <location>
        <position position="205"/>
    </location>
    <ligand>
        <name>Zn(2+)</name>
        <dbReference type="ChEBI" id="CHEBI:29105"/>
    </ligand>
</feature>
<dbReference type="RefSeq" id="WP_344920262.1">
    <property type="nucleotide sequence ID" value="NZ_BAABAQ010000009.1"/>
</dbReference>
<feature type="binding site" evidence="10">
    <location>
        <position position="191"/>
    </location>
    <ligand>
        <name>Zn(2+)</name>
        <dbReference type="ChEBI" id="CHEBI:29105"/>
    </ligand>
</feature>
<dbReference type="EMBL" id="BAABAQ010000009">
    <property type="protein sequence ID" value="GAA4198103.1"/>
    <property type="molecule type" value="Genomic_DNA"/>
</dbReference>
<evidence type="ECO:0000256" key="5">
    <source>
        <dbReference type="ARBA" id="ARBA00022833"/>
    </source>
</evidence>
<dbReference type="Gene3D" id="3.40.50.620">
    <property type="entry name" value="HUPs"/>
    <property type="match status" value="1"/>
</dbReference>
<keyword evidence="5 10" id="KW-0862">Zinc</keyword>
<dbReference type="PIRSF" id="PIRSF006293">
    <property type="entry name" value="ExsB"/>
    <property type="match status" value="1"/>
</dbReference>
<dbReference type="HAMAP" id="MF_01633">
    <property type="entry name" value="QueC"/>
    <property type="match status" value="1"/>
</dbReference>
<comment type="caution">
    <text evidence="11">The sequence shown here is derived from an EMBL/GenBank/DDBJ whole genome shotgun (WGS) entry which is preliminary data.</text>
</comment>
<comment type="catalytic activity">
    <reaction evidence="9 10">
        <text>7-carboxy-7-carbaguanine + NH4(+) + 2 ATP = 7-cyano-7-carbaguanine + 2 AMP + 2 diphosphate + 2 H(+)</text>
        <dbReference type="Rhea" id="RHEA:27982"/>
        <dbReference type="ChEBI" id="CHEBI:15378"/>
        <dbReference type="ChEBI" id="CHEBI:28938"/>
        <dbReference type="ChEBI" id="CHEBI:30616"/>
        <dbReference type="ChEBI" id="CHEBI:33019"/>
        <dbReference type="ChEBI" id="CHEBI:45075"/>
        <dbReference type="ChEBI" id="CHEBI:61036"/>
        <dbReference type="ChEBI" id="CHEBI:456215"/>
        <dbReference type="EC" id="6.3.4.20"/>
    </reaction>
</comment>
<sequence length="234" mass="24962">MESGDDILVIASGGLDSTALAYHLLDQGHRLRLVSFDYGQRHRVELRAAARIADEINIPHEVVDLVSVGRLLSGSALTDPEVAVPDGHYTDLSMRSTIVPNRNAIMTAVAVGIASASGCECVALGVHAGDHAIYPDCRPAFVDLADRLARTATEDTESPIRVIAPFVTWTKRQIVARGASLGVPFAMTWSCYRGGERHCGSCGTCIERREAFELASVPDPTAYGAIASSTSKGR</sequence>